<sequence length="104" mass="11405">MTFGSIFVFLLNGYGMRESVMSDGAQAVRLLKLQWQRLGGLNAETGSFQDDEVETKPREVIVYKKQADKVKTKTSTFECPPSCPRTFIAFAKPPNPSAILGCGG</sequence>
<dbReference type="EMBL" id="JAQJZL010000001">
    <property type="protein sequence ID" value="KAJ6057369.1"/>
    <property type="molecule type" value="Genomic_DNA"/>
</dbReference>
<reference evidence="1" key="2">
    <citation type="submission" date="2023-01" db="EMBL/GenBank/DDBJ databases">
        <authorList>
            <person name="Petersen C."/>
        </authorList>
    </citation>
    <scope>NUCLEOTIDE SEQUENCE</scope>
    <source>
        <strain evidence="1">IBT 15450</strain>
    </source>
</reference>
<protein>
    <submittedName>
        <fullName evidence="1">Uncharacterized protein</fullName>
    </submittedName>
</protein>
<accession>A0AAD6NED1</accession>
<gene>
    <name evidence="1" type="ORF">N7460_000643</name>
</gene>
<proteinExistence type="predicted"/>
<name>A0AAD6NED1_PENCN</name>
<keyword evidence="2" id="KW-1185">Reference proteome</keyword>
<comment type="caution">
    <text evidence="1">The sequence shown here is derived from an EMBL/GenBank/DDBJ whole genome shotgun (WGS) entry which is preliminary data.</text>
</comment>
<dbReference type="AlphaFoldDB" id="A0AAD6NED1"/>
<reference evidence="1" key="1">
    <citation type="journal article" date="2023" name="IMA Fungus">
        <title>Comparative genomic study of the Penicillium genus elucidates a diverse pangenome and 15 lateral gene transfer events.</title>
        <authorList>
            <person name="Petersen C."/>
            <person name="Sorensen T."/>
            <person name="Nielsen M.R."/>
            <person name="Sondergaard T.E."/>
            <person name="Sorensen J.L."/>
            <person name="Fitzpatrick D.A."/>
            <person name="Frisvad J.C."/>
            <person name="Nielsen K.L."/>
        </authorList>
    </citation>
    <scope>NUCLEOTIDE SEQUENCE</scope>
    <source>
        <strain evidence="1">IBT 15450</strain>
    </source>
</reference>
<evidence type="ECO:0000313" key="2">
    <source>
        <dbReference type="Proteomes" id="UP001219568"/>
    </source>
</evidence>
<evidence type="ECO:0000313" key="1">
    <source>
        <dbReference type="EMBL" id="KAJ6057369.1"/>
    </source>
</evidence>
<organism evidence="1 2">
    <name type="scientific">Penicillium canescens</name>
    <dbReference type="NCBI Taxonomy" id="5083"/>
    <lineage>
        <taxon>Eukaryota</taxon>
        <taxon>Fungi</taxon>
        <taxon>Dikarya</taxon>
        <taxon>Ascomycota</taxon>
        <taxon>Pezizomycotina</taxon>
        <taxon>Eurotiomycetes</taxon>
        <taxon>Eurotiomycetidae</taxon>
        <taxon>Eurotiales</taxon>
        <taxon>Aspergillaceae</taxon>
        <taxon>Penicillium</taxon>
    </lineage>
</organism>
<dbReference type="Proteomes" id="UP001219568">
    <property type="component" value="Unassembled WGS sequence"/>
</dbReference>